<organism evidence="6 7">
    <name type="scientific">Phaeosphaeria nodorum (strain SN15 / ATCC MYA-4574 / FGSC 10173)</name>
    <name type="common">Glume blotch fungus</name>
    <name type="synonym">Parastagonospora nodorum</name>
    <dbReference type="NCBI Taxonomy" id="321614"/>
    <lineage>
        <taxon>Eukaryota</taxon>
        <taxon>Fungi</taxon>
        <taxon>Dikarya</taxon>
        <taxon>Ascomycota</taxon>
        <taxon>Pezizomycotina</taxon>
        <taxon>Dothideomycetes</taxon>
        <taxon>Pleosporomycetidae</taxon>
        <taxon>Pleosporales</taxon>
        <taxon>Pleosporineae</taxon>
        <taxon>Phaeosphaeriaceae</taxon>
        <taxon>Parastagonospora</taxon>
    </lineage>
</organism>
<evidence type="ECO:0000256" key="2">
    <source>
        <dbReference type="ARBA" id="ARBA00022658"/>
    </source>
</evidence>
<dbReference type="InterPro" id="IPR000591">
    <property type="entry name" value="DEP_dom"/>
</dbReference>
<dbReference type="AlphaFoldDB" id="A0A7U2ES74"/>
<dbReference type="PROSITE" id="PS50010">
    <property type="entry name" value="DH_2"/>
    <property type="match status" value="1"/>
</dbReference>
<evidence type="ECO:0008006" key="8">
    <source>
        <dbReference type="Google" id="ProtNLM"/>
    </source>
</evidence>
<evidence type="ECO:0000259" key="5">
    <source>
        <dbReference type="PROSITE" id="PS50219"/>
    </source>
</evidence>
<keyword evidence="1" id="KW-0597">Phosphoprotein</keyword>
<dbReference type="OMA" id="FAHVNDI"/>
<dbReference type="Pfam" id="PF00610">
    <property type="entry name" value="DEP"/>
    <property type="match status" value="1"/>
</dbReference>
<dbReference type="GO" id="GO:0005085">
    <property type="term" value="F:guanyl-nucleotide exchange factor activity"/>
    <property type="evidence" value="ECO:0007669"/>
    <property type="project" value="UniProtKB-KW"/>
</dbReference>
<dbReference type="SMART" id="SM00036">
    <property type="entry name" value="CNH"/>
    <property type="match status" value="1"/>
</dbReference>
<keyword evidence="2" id="KW-0344">Guanine-nucleotide releasing factor</keyword>
<dbReference type="InterPro" id="IPR001180">
    <property type="entry name" value="CNH_dom"/>
</dbReference>
<dbReference type="SMART" id="SM00325">
    <property type="entry name" value="RhoGEF"/>
    <property type="match status" value="1"/>
</dbReference>
<dbReference type="Gene3D" id="2.30.29.30">
    <property type="entry name" value="Pleckstrin-homology domain (PH domain)/Phosphotyrosine-binding domain (PTB)"/>
    <property type="match status" value="1"/>
</dbReference>
<dbReference type="Pfam" id="PF00621">
    <property type="entry name" value="RhoGEF"/>
    <property type="match status" value="1"/>
</dbReference>
<feature type="domain" description="DH" evidence="4">
    <location>
        <begin position="559"/>
        <end position="748"/>
    </location>
</feature>
<gene>
    <name evidence="6" type="ORF">JI435_095740</name>
</gene>
<feature type="region of interest" description="Disordered" evidence="3">
    <location>
        <begin position="273"/>
        <end position="373"/>
    </location>
</feature>
<dbReference type="PANTHER" id="PTHR46572:SF2">
    <property type="entry name" value="RHO1 GDP-GTP EXCHANGE PROTEIN 1-RELATED"/>
    <property type="match status" value="1"/>
</dbReference>
<dbReference type="InterPro" id="IPR035899">
    <property type="entry name" value="DBL_dom_sf"/>
</dbReference>
<feature type="compositionally biased region" description="Polar residues" evidence="3">
    <location>
        <begin position="42"/>
        <end position="53"/>
    </location>
</feature>
<feature type="compositionally biased region" description="Pro residues" evidence="3">
    <location>
        <begin position="166"/>
        <end position="191"/>
    </location>
</feature>
<dbReference type="SUPFAM" id="SSF50729">
    <property type="entry name" value="PH domain-like"/>
    <property type="match status" value="1"/>
</dbReference>
<feature type="domain" description="CNH" evidence="5">
    <location>
        <begin position="939"/>
        <end position="1235"/>
    </location>
</feature>
<dbReference type="PROSITE" id="PS50219">
    <property type="entry name" value="CNH"/>
    <property type="match status" value="1"/>
</dbReference>
<evidence type="ECO:0000313" key="7">
    <source>
        <dbReference type="Proteomes" id="UP000663193"/>
    </source>
</evidence>
<feature type="compositionally biased region" description="Polar residues" evidence="3">
    <location>
        <begin position="307"/>
        <end position="325"/>
    </location>
</feature>
<feature type="compositionally biased region" description="Low complexity" evidence="3">
    <location>
        <begin position="344"/>
        <end position="370"/>
    </location>
</feature>
<dbReference type="InterPro" id="IPR052233">
    <property type="entry name" value="Rho-type_GEFs"/>
</dbReference>
<feature type="compositionally biased region" description="Polar residues" evidence="3">
    <location>
        <begin position="218"/>
        <end position="240"/>
    </location>
</feature>
<dbReference type="Pfam" id="PF00780">
    <property type="entry name" value="CNH"/>
    <property type="match status" value="1"/>
</dbReference>
<evidence type="ECO:0000256" key="1">
    <source>
        <dbReference type="ARBA" id="ARBA00022553"/>
    </source>
</evidence>
<feature type="compositionally biased region" description="Low complexity" evidence="3">
    <location>
        <begin position="127"/>
        <end position="142"/>
    </location>
</feature>
<dbReference type="InterPro" id="IPR000219">
    <property type="entry name" value="DH_dom"/>
</dbReference>
<dbReference type="VEuPathDB" id="FungiDB:JI435_095740"/>
<dbReference type="InterPro" id="IPR041675">
    <property type="entry name" value="PH_5"/>
</dbReference>
<protein>
    <recommendedName>
        <fullName evidence="8">Rho1 guanine nucleotide exchange factor 1</fullName>
    </recommendedName>
</protein>
<dbReference type="GO" id="GO:0035556">
    <property type="term" value="P:intracellular signal transduction"/>
    <property type="evidence" value="ECO:0007669"/>
    <property type="project" value="InterPro"/>
</dbReference>
<dbReference type="CDD" id="cd04435">
    <property type="entry name" value="DEP_fRom2"/>
    <property type="match status" value="1"/>
</dbReference>
<feature type="region of interest" description="Disordered" evidence="3">
    <location>
        <begin position="1"/>
        <end position="258"/>
    </location>
</feature>
<dbReference type="Proteomes" id="UP000663193">
    <property type="component" value="Chromosome 1"/>
</dbReference>
<dbReference type="Pfam" id="PF15405">
    <property type="entry name" value="PH_5"/>
    <property type="match status" value="1"/>
</dbReference>
<evidence type="ECO:0000313" key="6">
    <source>
        <dbReference type="EMBL" id="QRC90169.1"/>
    </source>
</evidence>
<evidence type="ECO:0000259" key="4">
    <source>
        <dbReference type="PROSITE" id="PS50010"/>
    </source>
</evidence>
<dbReference type="InterPro" id="IPR011993">
    <property type="entry name" value="PH-like_dom_sf"/>
</dbReference>
<evidence type="ECO:0000256" key="3">
    <source>
        <dbReference type="SAM" id="MobiDB-lite"/>
    </source>
</evidence>
<dbReference type="EMBL" id="CP069023">
    <property type="protein sequence ID" value="QRC90169.1"/>
    <property type="molecule type" value="Genomic_DNA"/>
</dbReference>
<dbReference type="SUPFAM" id="SSF46785">
    <property type="entry name" value="Winged helix' DNA-binding domain"/>
    <property type="match status" value="1"/>
</dbReference>
<dbReference type="InterPro" id="IPR036390">
    <property type="entry name" value="WH_DNA-bd_sf"/>
</dbReference>
<reference evidence="7" key="1">
    <citation type="journal article" date="2021" name="BMC Genomics">
        <title>Chromosome-level genome assembly and manually-curated proteome of model necrotroph Parastagonospora nodorum Sn15 reveals a genome-wide trove of candidate effector homologs, and redundancy of virulence-related functions within an accessory chromosome.</title>
        <authorList>
            <person name="Bertazzoni S."/>
            <person name="Jones D.A.B."/>
            <person name="Phan H.T."/>
            <person name="Tan K.-C."/>
            <person name="Hane J.K."/>
        </authorList>
    </citation>
    <scope>NUCLEOTIDE SEQUENCE [LARGE SCALE GENOMIC DNA]</scope>
    <source>
        <strain evidence="7">SN15 / ATCC MYA-4574 / FGSC 10173)</strain>
    </source>
</reference>
<dbReference type="InterPro" id="IPR036388">
    <property type="entry name" value="WH-like_DNA-bd_sf"/>
</dbReference>
<keyword evidence="7" id="KW-1185">Reference proteome</keyword>
<dbReference type="OrthoDB" id="2272012at2759"/>
<name>A0A7U2ES74_PHANO</name>
<dbReference type="SMART" id="SM00049">
    <property type="entry name" value="DEP"/>
    <property type="match status" value="1"/>
</dbReference>
<dbReference type="Gene3D" id="1.10.10.10">
    <property type="entry name" value="Winged helix-like DNA-binding domain superfamily/Winged helix DNA-binding domain"/>
    <property type="match status" value="1"/>
</dbReference>
<accession>A0A7U2ES74</accession>
<dbReference type="CDD" id="cd00160">
    <property type="entry name" value="RhoGEF"/>
    <property type="match status" value="1"/>
</dbReference>
<dbReference type="Gene3D" id="1.20.900.10">
    <property type="entry name" value="Dbl homology (DH) domain"/>
    <property type="match status" value="1"/>
</dbReference>
<dbReference type="PANTHER" id="PTHR46572">
    <property type="entry name" value="RHO1 GDP-GTP EXCHANGE PROTEIN 1-RELATED"/>
    <property type="match status" value="1"/>
</dbReference>
<sequence length="1273" mass="144726">MADYSNQQGREFARPPNANGQPTGARDAAFANIFGASPSMAGRSQTMTSQPQMRPTDRAATMSSQTADMMQRAPPMRQPINGYDRRPQAHYDPRNGPGPAQQRPMDPQEQYNRQPPNGYPGDPRYAQGHPQQQQQQQRQPQPQHLPNPLRPDRQPYGQPQRFDPRTSPPGQPPFSKPMPNFPNRFPGPPGPGMNTDPYRSQSLALGPRPQFSPPGPSHPSQANTFRQQPYMNHMARTTAQGRVVPERPDERTMSMSSYTRDVDHTQTMSGRVIPNRRQEPGANDMVQGEQRPPSGSQVPMAPGARTRNASQGSISQQSRTMSMASTVVAPSERTDTMTSMTRPSSTQTVSTVSSNNRASSQSQQNGQAVVPSQNRRAPLVYPALLSRVAETFQDRIQVSEREKDGLVYSSAFTGAEAVDLISYIIKTTDRNLALLLGRSLDAQKFFHDVTYAHRLRDSTNEIYQFRETMMEDKAEINGVFTLLTECYSPTCTRDRLCYSIACPRRLEQQARLNMRIQPGLKREESRASLHEDLDDEEQKLWINTVPKEVSDSITEKERKRQEVISELMYTERDFVKDLEYLRDFWMKPLRNPQSSPIPEHRREKFVRTVFSNCQEVYMVNSRLAEALTRRQQKDPVVRSIGDIFLEYVPHFAPFIKYGANQLFGKYEFEHEKRTNTHFMRFVDEVERMKESRKLELNGYLTKPTTRLARYPLLLENIVKYTADEDPDKEDIPKVIKIIKETLSKVNMESGKAENHFNLMQLHKDLKFRNNEYVDLKLTDENRQLVFKGNLKKTPTEATGDITCYLFDHAVLLVRAKTVNKREEQKVYKKPIPLELLVITQMDEIIPKLGISKRPSANLMGARAIAAATPSGRNDATKQQGYPITFKHLGKGGFELTLYASTAISQQKWMEHIEAQQRTLRERSNIFTKTILNEGFFNPSIRVTCAVPMDGGRKMALGTDAGVYVVERKAKDASIKPRRVLDCKGVTQIDVLEQHQIVLVLADKTLYSYSTEALDPDDSQAIAKRPRKICHANFFKSGICLGNNLVATVKTSALSTTIKVYEPKENMAGKARKSGFAKMLSQGQDQLKPYKEFYIPTESTSIHFLRSKLCVGCARGFEVVSLETLETQSLLDQADTSLDFVVRKENIKPIHIERMGGEFLLCYTDYSFFVNRNGWRARPDWKITWEGTPQAFAIFNPYILAFEPSFIEIRHMESGGLVHIVTAKNIRWLHTSTSEIIYAYEDELGNDVIASLDFWRSGPAGKQSLDQQRLLEKS</sequence>
<dbReference type="SUPFAM" id="SSF48065">
    <property type="entry name" value="DBL homology domain (DH-domain)"/>
    <property type="match status" value="1"/>
</dbReference>
<feature type="compositionally biased region" description="Basic and acidic residues" evidence="3">
    <location>
        <begin position="83"/>
        <end position="93"/>
    </location>
</feature>
<proteinExistence type="predicted"/>